<accession>A0A6A4HH51</accession>
<dbReference type="EMBL" id="ML769505">
    <property type="protein sequence ID" value="KAE9396961.1"/>
    <property type="molecule type" value="Genomic_DNA"/>
</dbReference>
<dbReference type="OrthoDB" id="432234at2759"/>
<organism evidence="2 3">
    <name type="scientific">Gymnopus androsaceus JB14</name>
    <dbReference type="NCBI Taxonomy" id="1447944"/>
    <lineage>
        <taxon>Eukaryota</taxon>
        <taxon>Fungi</taxon>
        <taxon>Dikarya</taxon>
        <taxon>Basidiomycota</taxon>
        <taxon>Agaricomycotina</taxon>
        <taxon>Agaricomycetes</taxon>
        <taxon>Agaricomycetidae</taxon>
        <taxon>Agaricales</taxon>
        <taxon>Marasmiineae</taxon>
        <taxon>Omphalotaceae</taxon>
        <taxon>Gymnopus</taxon>
    </lineage>
</organism>
<feature type="domain" description="Helitron helicase-like" evidence="1">
    <location>
        <begin position="23"/>
        <end position="156"/>
    </location>
</feature>
<dbReference type="AlphaFoldDB" id="A0A6A4HH51"/>
<dbReference type="Pfam" id="PF14214">
    <property type="entry name" value="Helitron_like_N"/>
    <property type="match status" value="1"/>
</dbReference>
<sequence>LAVKKSWFPCVDALLEQISDATIESYTEKLKNNPFTRPETDGKKAACKLMQYVSYVAEHVPGSTTEIQNLRDEMYSIVHSNGLPHVFLTLNPSDTNNPIDQVLAGRDLDLDKFFDDLCPGAENLEWAKATSQNPVASAQFFDTSVRILLDILLGTKRANSKVVFAIW</sequence>
<proteinExistence type="predicted"/>
<gene>
    <name evidence="2" type="ORF">BT96DRAFT_823963</name>
</gene>
<dbReference type="InterPro" id="IPR025476">
    <property type="entry name" value="Helitron_helicase-like"/>
</dbReference>
<evidence type="ECO:0000313" key="2">
    <source>
        <dbReference type="EMBL" id="KAE9396961.1"/>
    </source>
</evidence>
<keyword evidence="3" id="KW-1185">Reference proteome</keyword>
<feature type="non-terminal residue" evidence="2">
    <location>
        <position position="1"/>
    </location>
</feature>
<protein>
    <recommendedName>
        <fullName evidence="1">Helitron helicase-like domain-containing protein</fullName>
    </recommendedName>
</protein>
<name>A0A6A4HH51_9AGAR</name>
<dbReference type="Proteomes" id="UP000799118">
    <property type="component" value="Unassembled WGS sequence"/>
</dbReference>
<evidence type="ECO:0000313" key="3">
    <source>
        <dbReference type="Proteomes" id="UP000799118"/>
    </source>
</evidence>
<reference evidence="2" key="1">
    <citation type="journal article" date="2019" name="Environ. Microbiol.">
        <title>Fungal ecological strategies reflected in gene transcription - a case study of two litter decomposers.</title>
        <authorList>
            <person name="Barbi F."/>
            <person name="Kohler A."/>
            <person name="Barry K."/>
            <person name="Baskaran P."/>
            <person name="Daum C."/>
            <person name="Fauchery L."/>
            <person name="Ihrmark K."/>
            <person name="Kuo A."/>
            <person name="LaButti K."/>
            <person name="Lipzen A."/>
            <person name="Morin E."/>
            <person name="Grigoriev I.V."/>
            <person name="Henrissat B."/>
            <person name="Lindahl B."/>
            <person name="Martin F."/>
        </authorList>
    </citation>
    <scope>NUCLEOTIDE SEQUENCE</scope>
    <source>
        <strain evidence="2">JB14</strain>
    </source>
</reference>
<evidence type="ECO:0000259" key="1">
    <source>
        <dbReference type="Pfam" id="PF14214"/>
    </source>
</evidence>